<dbReference type="EMBL" id="HBUF01294163">
    <property type="protein sequence ID" value="CAG6689822.1"/>
    <property type="molecule type" value="Transcribed_RNA"/>
</dbReference>
<reference evidence="1" key="1">
    <citation type="submission" date="2021-05" db="EMBL/GenBank/DDBJ databases">
        <authorList>
            <person name="Alioto T."/>
            <person name="Alioto T."/>
            <person name="Gomez Garrido J."/>
        </authorList>
    </citation>
    <scope>NUCLEOTIDE SEQUENCE</scope>
</reference>
<name>A0A8D8XAJ5_9HEMI</name>
<organism evidence="1">
    <name type="scientific">Cacopsylla melanoneura</name>
    <dbReference type="NCBI Taxonomy" id="428564"/>
    <lineage>
        <taxon>Eukaryota</taxon>
        <taxon>Metazoa</taxon>
        <taxon>Ecdysozoa</taxon>
        <taxon>Arthropoda</taxon>
        <taxon>Hexapoda</taxon>
        <taxon>Insecta</taxon>
        <taxon>Pterygota</taxon>
        <taxon>Neoptera</taxon>
        <taxon>Paraneoptera</taxon>
        <taxon>Hemiptera</taxon>
        <taxon>Sternorrhyncha</taxon>
        <taxon>Psylloidea</taxon>
        <taxon>Psyllidae</taxon>
        <taxon>Psyllinae</taxon>
        <taxon>Cacopsylla</taxon>
    </lineage>
</organism>
<dbReference type="EMBL" id="HBUF01294164">
    <property type="protein sequence ID" value="CAG6689823.1"/>
    <property type="molecule type" value="Transcribed_RNA"/>
</dbReference>
<proteinExistence type="predicted"/>
<evidence type="ECO:0000313" key="1">
    <source>
        <dbReference type="EMBL" id="CAG6689822.1"/>
    </source>
</evidence>
<dbReference type="AlphaFoldDB" id="A0A8D8XAJ5"/>
<sequence>MVYGSFAIHFSIFGALNSKHPTIPNSSWLTLYMSIICGNNHREDFWAFLTFGQSSRSLYHSSKPKCIIMWSHSDNVLCLARVSNPRPVDYQTDAMTTDLPRQTELLG</sequence>
<protein>
    <submittedName>
        <fullName evidence="1">Uncharacterized protein</fullName>
    </submittedName>
</protein>
<accession>A0A8D8XAJ5</accession>